<keyword evidence="1" id="KW-0812">Transmembrane</keyword>
<evidence type="ECO:0000313" key="3">
    <source>
        <dbReference type="Proteomes" id="UP001527925"/>
    </source>
</evidence>
<sequence>MRDLSAHMPPSLIFQGIALAELTAALMFMVTSKRESRKSAIFRLSCIAWVFVVVATALDIGILDFFVSPYPLPEKFWHPKMVLAGFFVGVCAELTMMALLLVRLNIFYGIKSPVFWLLLLIGFASVCFAIPGNYLAVLANVDVFEGKYAFFTDSPRMTPANALFGAARACEGLFSALSSMSFLWAIGKSLGFSKKGFLYEVMFNHDGVRFLVILGLNITITTFAITAYFRGYDYITYCSWYMTTLIYAIEIRTFLIASYVSTRDIIEKNRIGLTATSPISVSHIRSMSASEEAKRTRFDIELEEQRQGTVRYF</sequence>
<reference evidence="2 3" key="1">
    <citation type="submission" date="2023-09" db="EMBL/GenBank/DDBJ databases">
        <title>Pangenome analysis of Batrachochytrium dendrobatidis and related Chytrids.</title>
        <authorList>
            <person name="Yacoub M.N."/>
            <person name="Stajich J.E."/>
            <person name="James T.Y."/>
        </authorList>
    </citation>
    <scope>NUCLEOTIDE SEQUENCE [LARGE SCALE GENOMIC DNA]</scope>
    <source>
        <strain evidence="2 3">JEL0888</strain>
    </source>
</reference>
<feature type="transmembrane region" description="Helical" evidence="1">
    <location>
        <begin position="161"/>
        <end position="186"/>
    </location>
</feature>
<evidence type="ECO:0000256" key="1">
    <source>
        <dbReference type="SAM" id="Phobius"/>
    </source>
</evidence>
<name>A0ABR4MZ48_9FUNG</name>
<keyword evidence="1" id="KW-0472">Membrane</keyword>
<proteinExistence type="predicted"/>
<evidence type="ECO:0000313" key="2">
    <source>
        <dbReference type="EMBL" id="KAL2912542.1"/>
    </source>
</evidence>
<feature type="transmembrane region" description="Helical" evidence="1">
    <location>
        <begin position="114"/>
        <end position="141"/>
    </location>
</feature>
<feature type="transmembrane region" description="Helical" evidence="1">
    <location>
        <begin position="12"/>
        <end position="30"/>
    </location>
</feature>
<feature type="transmembrane region" description="Helical" evidence="1">
    <location>
        <begin position="207"/>
        <end position="228"/>
    </location>
</feature>
<keyword evidence="3" id="KW-1185">Reference proteome</keyword>
<keyword evidence="1" id="KW-1133">Transmembrane helix</keyword>
<comment type="caution">
    <text evidence="2">The sequence shown here is derived from an EMBL/GenBank/DDBJ whole genome shotgun (WGS) entry which is preliminary data.</text>
</comment>
<feature type="transmembrane region" description="Helical" evidence="1">
    <location>
        <begin position="240"/>
        <end position="260"/>
    </location>
</feature>
<dbReference type="EMBL" id="JADGIZ020000062">
    <property type="protein sequence ID" value="KAL2912542.1"/>
    <property type="molecule type" value="Genomic_DNA"/>
</dbReference>
<organism evidence="2 3">
    <name type="scientific">Polyrhizophydium stewartii</name>
    <dbReference type="NCBI Taxonomy" id="2732419"/>
    <lineage>
        <taxon>Eukaryota</taxon>
        <taxon>Fungi</taxon>
        <taxon>Fungi incertae sedis</taxon>
        <taxon>Chytridiomycota</taxon>
        <taxon>Chytridiomycota incertae sedis</taxon>
        <taxon>Chytridiomycetes</taxon>
        <taxon>Rhizophydiales</taxon>
        <taxon>Rhizophydiales incertae sedis</taxon>
        <taxon>Polyrhizophydium</taxon>
    </lineage>
</organism>
<feature type="transmembrane region" description="Helical" evidence="1">
    <location>
        <begin position="42"/>
        <end position="62"/>
    </location>
</feature>
<gene>
    <name evidence="2" type="ORF">HK105_207940</name>
</gene>
<feature type="transmembrane region" description="Helical" evidence="1">
    <location>
        <begin position="82"/>
        <end position="102"/>
    </location>
</feature>
<accession>A0ABR4MZ48</accession>
<protein>
    <submittedName>
        <fullName evidence="2">Uncharacterized protein</fullName>
    </submittedName>
</protein>
<dbReference type="Proteomes" id="UP001527925">
    <property type="component" value="Unassembled WGS sequence"/>
</dbReference>